<dbReference type="OrthoDB" id="2935851at2"/>
<keyword evidence="2" id="KW-1185">Reference proteome</keyword>
<gene>
    <name evidence="1" type="ORF">CHM34_06790</name>
</gene>
<accession>A0A235B9F9</accession>
<comment type="caution">
    <text evidence="1">The sequence shown here is derived from an EMBL/GenBank/DDBJ whole genome shotgun (WGS) entry which is preliminary data.</text>
</comment>
<dbReference type="RefSeq" id="WP_094263832.1">
    <property type="nucleotide sequence ID" value="NZ_NOWF01000003.1"/>
</dbReference>
<dbReference type="Proteomes" id="UP000215459">
    <property type="component" value="Unassembled WGS sequence"/>
</dbReference>
<protein>
    <submittedName>
        <fullName evidence="1">Uncharacterized protein</fullName>
    </submittedName>
</protein>
<organism evidence="1 2">
    <name type="scientific">Paludifilum halophilum</name>
    <dbReference type="NCBI Taxonomy" id="1642702"/>
    <lineage>
        <taxon>Bacteria</taxon>
        <taxon>Bacillati</taxon>
        <taxon>Bacillota</taxon>
        <taxon>Bacilli</taxon>
        <taxon>Bacillales</taxon>
        <taxon>Thermoactinomycetaceae</taxon>
        <taxon>Paludifilum</taxon>
    </lineage>
</organism>
<dbReference type="EMBL" id="NOWF01000003">
    <property type="protein sequence ID" value="OYD08527.1"/>
    <property type="molecule type" value="Genomic_DNA"/>
</dbReference>
<sequence>MSKRMEFLQRIEAREAFLRARVTPWNPDDPESWPTEKEYFRDIDDEYNSLVAELEKIPEESDEEHDQTYHFNDGDTPAEMFSREVTLLVSQNIECPVLKGVAIANLTNAYIVQTGEQPEPEELDELANWFLFGPGGLSMKKRKQQRLIKGA</sequence>
<dbReference type="AlphaFoldDB" id="A0A235B9F9"/>
<evidence type="ECO:0000313" key="2">
    <source>
        <dbReference type="Proteomes" id="UP000215459"/>
    </source>
</evidence>
<proteinExistence type="predicted"/>
<evidence type="ECO:0000313" key="1">
    <source>
        <dbReference type="EMBL" id="OYD08527.1"/>
    </source>
</evidence>
<name>A0A235B9F9_9BACL</name>
<reference evidence="1 2" key="1">
    <citation type="submission" date="2017-07" db="EMBL/GenBank/DDBJ databases">
        <title>The genome sequence of Paludifilum halophilum highlights mechanisms for microbial adaptation to high salt environemnts.</title>
        <authorList>
            <person name="Belbahri L."/>
        </authorList>
    </citation>
    <scope>NUCLEOTIDE SEQUENCE [LARGE SCALE GENOMIC DNA]</scope>
    <source>
        <strain evidence="1 2">DSM 102817</strain>
    </source>
</reference>